<dbReference type="OrthoDB" id="166212at2759"/>
<dbReference type="PROSITE" id="PS50293">
    <property type="entry name" value="TPR_REGION"/>
    <property type="match status" value="1"/>
</dbReference>
<dbReference type="PROSITE" id="PS50042">
    <property type="entry name" value="CNMP_BINDING_3"/>
    <property type="match status" value="2"/>
</dbReference>
<reference evidence="5 6" key="1">
    <citation type="submission" date="2019-03" db="EMBL/GenBank/DDBJ databases">
        <authorList>
            <person name="Gaulin E."/>
            <person name="Dumas B."/>
        </authorList>
    </citation>
    <scope>NUCLEOTIDE SEQUENCE [LARGE SCALE GENOMIC DNA]</scope>
    <source>
        <strain evidence="5">CBS 568.67</strain>
    </source>
</reference>
<evidence type="ECO:0000256" key="2">
    <source>
        <dbReference type="SAM" id="MobiDB-lite"/>
    </source>
</evidence>
<evidence type="ECO:0000259" key="3">
    <source>
        <dbReference type="PROSITE" id="PS50042"/>
    </source>
</evidence>
<sequence>MTMDALVQQAQDNERHSISAPGGSLATVQQSARLVARSWNFRAKNRLKFNMANIDRPLTEGDTPYNYESTFTQSVPRSASLFPTPERRHSNARRSGIGLVPLQDHDCTYDELFEREVVQIPPRLELTSQAAELQKLIAKAEAASDAASSHKPAMKQPAPGLPVMKRHTSLIRLLAKEPIEPATASAAALPTVEEADEQQHEPLASEAHMQDTAHMVAKFQCLMNRDVNFVHVLPQPNNHPLTSLVDDAWKIYRDGRYSDCLRQLKKCCIMNTEAANRPTLFFNIAVVLAHLGEFDDAMVELNEAIKLDPEVARYFKLRSVLWRIQEKYIEASKDSKRAANIEHSKAGHKHVHQLARKALKAIAIVKAEVKVHHVATKQDLFEDAYETTPSQRSRAQIELLVDQSNRIPCLAKLQQDMLHALWRNLSFDVWPKDTITYVAKSTVSVYIVLEGTITVQTDTSGVRAVQQTLEPGSIFSEGTISVNLWGETLLEAMTACRVLTLEGAVYKHTLKKVMMDGACRRADFFTSTGIFADWTEEQRNTLGILSENLEFGAGNVVVLEGTSDAPRSLCKDRVGTPATHLYFVQAGLCGAMRQLGSTDGSTRIQVATLSSGDVFGEAAVLDPINGKFPLTIVANTICKLVRIEKNYLNKHNAFELLRLGPMSSSIMAKIHRFSVRCPQDKLLVQMIRDNCKWKLERKKVLKEFAKDMAKAHGKLSSLPRVQSEPTLPTTSKGI</sequence>
<dbReference type="InterPro" id="IPR014710">
    <property type="entry name" value="RmlC-like_jellyroll"/>
</dbReference>
<protein>
    <submittedName>
        <fullName evidence="5">Aste57867_18529 protein</fullName>
    </submittedName>
</protein>
<evidence type="ECO:0000313" key="5">
    <source>
        <dbReference type="EMBL" id="VFT95265.1"/>
    </source>
</evidence>
<dbReference type="InterPro" id="IPR011990">
    <property type="entry name" value="TPR-like_helical_dom_sf"/>
</dbReference>
<dbReference type="InterPro" id="IPR000595">
    <property type="entry name" value="cNMP-bd_dom"/>
</dbReference>
<dbReference type="SMART" id="SM00100">
    <property type="entry name" value="cNMP"/>
    <property type="match status" value="1"/>
</dbReference>
<dbReference type="Gene3D" id="2.60.120.10">
    <property type="entry name" value="Jelly Rolls"/>
    <property type="match status" value="2"/>
</dbReference>
<feature type="domain" description="Cyclic nucleotide-binding" evidence="3">
    <location>
        <begin position="444"/>
        <end position="510"/>
    </location>
</feature>
<dbReference type="PANTHER" id="PTHR23011">
    <property type="entry name" value="CYCLIC NUCLEOTIDE-BINDING DOMAIN CONTAINING PROTEIN"/>
    <property type="match status" value="1"/>
</dbReference>
<feature type="compositionally biased region" description="Polar residues" evidence="2">
    <location>
        <begin position="719"/>
        <end position="734"/>
    </location>
</feature>
<evidence type="ECO:0000256" key="1">
    <source>
        <dbReference type="PROSITE-ProRule" id="PRU00339"/>
    </source>
</evidence>
<feature type="region of interest" description="Disordered" evidence="2">
    <location>
        <begin position="1"/>
        <end position="24"/>
    </location>
</feature>
<name>A0A485LBU2_9STRA</name>
<keyword evidence="6" id="KW-1185">Reference proteome</keyword>
<accession>A0A485LBU2</accession>
<dbReference type="InterPro" id="IPR019734">
    <property type="entry name" value="TPR_rpt"/>
</dbReference>
<dbReference type="InterPro" id="IPR018490">
    <property type="entry name" value="cNMP-bd_dom_sf"/>
</dbReference>
<evidence type="ECO:0000313" key="4">
    <source>
        <dbReference type="EMBL" id="KAF0690056.1"/>
    </source>
</evidence>
<dbReference type="Gene3D" id="1.25.40.10">
    <property type="entry name" value="Tetratricopeptide repeat domain"/>
    <property type="match status" value="1"/>
</dbReference>
<dbReference type="PANTHER" id="PTHR23011:SF28">
    <property type="entry name" value="CYCLIC NUCLEOTIDE-BINDING DOMAIN CONTAINING PROTEIN"/>
    <property type="match status" value="1"/>
</dbReference>
<feature type="region of interest" description="Disordered" evidence="2">
    <location>
        <begin position="715"/>
        <end position="734"/>
    </location>
</feature>
<organism evidence="5 6">
    <name type="scientific">Aphanomyces stellatus</name>
    <dbReference type="NCBI Taxonomy" id="120398"/>
    <lineage>
        <taxon>Eukaryota</taxon>
        <taxon>Sar</taxon>
        <taxon>Stramenopiles</taxon>
        <taxon>Oomycota</taxon>
        <taxon>Saprolegniomycetes</taxon>
        <taxon>Saprolegniales</taxon>
        <taxon>Verrucalvaceae</taxon>
        <taxon>Aphanomyces</taxon>
    </lineage>
</organism>
<evidence type="ECO:0000313" key="6">
    <source>
        <dbReference type="Proteomes" id="UP000332933"/>
    </source>
</evidence>
<gene>
    <name evidence="5" type="primary">Aste57867_18529</name>
    <name evidence="4" type="ORF">As57867_018467</name>
    <name evidence="5" type="ORF">ASTE57867_18529</name>
</gene>
<dbReference type="PROSITE" id="PS50005">
    <property type="entry name" value="TPR"/>
    <property type="match status" value="1"/>
</dbReference>
<dbReference type="CDD" id="cd00038">
    <property type="entry name" value="CAP_ED"/>
    <property type="match status" value="1"/>
</dbReference>
<feature type="repeat" description="TPR" evidence="1">
    <location>
        <begin position="278"/>
        <end position="311"/>
    </location>
</feature>
<dbReference type="Pfam" id="PF00027">
    <property type="entry name" value="cNMP_binding"/>
    <property type="match status" value="1"/>
</dbReference>
<dbReference type="SUPFAM" id="SSF48452">
    <property type="entry name" value="TPR-like"/>
    <property type="match status" value="1"/>
</dbReference>
<dbReference type="EMBL" id="VJMH01006395">
    <property type="protein sequence ID" value="KAF0690056.1"/>
    <property type="molecule type" value="Genomic_DNA"/>
</dbReference>
<feature type="domain" description="Cyclic nucleotide-binding" evidence="3">
    <location>
        <begin position="575"/>
        <end position="650"/>
    </location>
</feature>
<dbReference type="EMBL" id="CAADRA010006416">
    <property type="protein sequence ID" value="VFT95265.1"/>
    <property type="molecule type" value="Genomic_DNA"/>
</dbReference>
<proteinExistence type="predicted"/>
<reference evidence="4" key="2">
    <citation type="submission" date="2019-06" db="EMBL/GenBank/DDBJ databases">
        <title>Genomics analysis of Aphanomyces spp. identifies a new class of oomycete effector associated with host adaptation.</title>
        <authorList>
            <person name="Gaulin E."/>
        </authorList>
    </citation>
    <scope>NUCLEOTIDE SEQUENCE</scope>
    <source>
        <strain evidence="4">CBS 578.67</strain>
    </source>
</reference>
<dbReference type="Proteomes" id="UP000332933">
    <property type="component" value="Unassembled WGS sequence"/>
</dbReference>
<dbReference type="SMART" id="SM00028">
    <property type="entry name" value="TPR"/>
    <property type="match status" value="1"/>
</dbReference>
<keyword evidence="1" id="KW-0802">TPR repeat</keyword>
<dbReference type="AlphaFoldDB" id="A0A485LBU2"/>
<dbReference type="SUPFAM" id="SSF51206">
    <property type="entry name" value="cAMP-binding domain-like"/>
    <property type="match status" value="2"/>
</dbReference>